<dbReference type="EMBL" id="DSYQ01000009">
    <property type="protein sequence ID" value="HGT71076.1"/>
    <property type="molecule type" value="Genomic_DNA"/>
</dbReference>
<comment type="caution">
    <text evidence="2">The sequence shown here is derived from an EMBL/GenBank/DDBJ whole genome shotgun (WGS) entry which is preliminary data.</text>
</comment>
<feature type="transmembrane region" description="Helical" evidence="1">
    <location>
        <begin position="27"/>
        <end position="60"/>
    </location>
</feature>
<dbReference type="Pfam" id="PF18936">
    <property type="entry name" value="DUF5684"/>
    <property type="match status" value="1"/>
</dbReference>
<feature type="transmembrane region" description="Helical" evidence="1">
    <location>
        <begin position="133"/>
        <end position="153"/>
    </location>
</feature>
<feature type="transmembrane region" description="Helical" evidence="1">
    <location>
        <begin position="96"/>
        <end position="121"/>
    </location>
</feature>
<dbReference type="AlphaFoldDB" id="A0A7C4QX97"/>
<organism evidence="2">
    <name type="scientific">candidate division CPR3 bacterium</name>
    <dbReference type="NCBI Taxonomy" id="2268181"/>
    <lineage>
        <taxon>Bacteria</taxon>
        <taxon>Bacteria division CPR3</taxon>
    </lineage>
</organism>
<accession>A0A7C4QX97</accession>
<dbReference type="InterPro" id="IPR043739">
    <property type="entry name" value="DUF5684"/>
</dbReference>
<keyword evidence="1" id="KW-0812">Transmembrane</keyword>
<reference evidence="2" key="1">
    <citation type="journal article" date="2020" name="mSystems">
        <title>Genome- and Community-Level Interaction Insights into Carbon Utilization and Element Cycling Functions of Hydrothermarchaeota in Hydrothermal Sediment.</title>
        <authorList>
            <person name="Zhou Z."/>
            <person name="Liu Y."/>
            <person name="Xu W."/>
            <person name="Pan J."/>
            <person name="Luo Z.H."/>
            <person name="Li M."/>
        </authorList>
    </citation>
    <scope>NUCLEOTIDE SEQUENCE [LARGE SCALE GENOMIC DNA]</scope>
    <source>
        <strain evidence="2">SpSt-579</strain>
    </source>
</reference>
<sequence>MENGFDFDYNMINTDIPINNLTSEQAAAFGGFLGLFAGGMLVFMFIVFVVVYVLMALSLYKIAIKTNTNVKHAWFAWVPILNGILMLNIAGFSGWYLLVFLVSIVPFIGALACAVFIVYVWMKISKACDKPDYLGLLMLVPLANLILPLYLAFSKSGKK</sequence>
<evidence type="ECO:0000313" key="2">
    <source>
        <dbReference type="EMBL" id="HGT71076.1"/>
    </source>
</evidence>
<name>A0A7C4QX97_UNCC3</name>
<gene>
    <name evidence="2" type="ORF">ENT43_02325</name>
</gene>
<keyword evidence="1" id="KW-1133">Transmembrane helix</keyword>
<feature type="transmembrane region" description="Helical" evidence="1">
    <location>
        <begin position="72"/>
        <end position="90"/>
    </location>
</feature>
<protein>
    <submittedName>
        <fullName evidence="2">Uncharacterized protein</fullName>
    </submittedName>
</protein>
<proteinExistence type="predicted"/>
<evidence type="ECO:0000256" key="1">
    <source>
        <dbReference type="SAM" id="Phobius"/>
    </source>
</evidence>
<keyword evidence="1" id="KW-0472">Membrane</keyword>